<evidence type="ECO:0000256" key="2">
    <source>
        <dbReference type="ARBA" id="ARBA00022980"/>
    </source>
</evidence>
<dbReference type="InterPro" id="IPR001911">
    <property type="entry name" value="Ribosomal_bS21"/>
</dbReference>
<protein>
    <submittedName>
        <fullName evidence="5">Ribosomal protein S21</fullName>
    </submittedName>
</protein>
<dbReference type="GO" id="GO:0005840">
    <property type="term" value="C:ribosome"/>
    <property type="evidence" value="ECO:0007669"/>
    <property type="project" value="UniProtKB-KW"/>
</dbReference>
<dbReference type="OrthoDB" id="2501249at2759"/>
<feature type="compositionally biased region" description="Low complexity" evidence="4">
    <location>
        <begin position="46"/>
        <end position="65"/>
    </location>
</feature>
<dbReference type="PANTHER" id="PTHR41237">
    <property type="entry name" value="37S RIBOSOMAL PROTEIN MRP21, MITOCHONDRIAL"/>
    <property type="match status" value="1"/>
</dbReference>
<dbReference type="Pfam" id="PF01165">
    <property type="entry name" value="Ribosomal_S21"/>
    <property type="match status" value="1"/>
</dbReference>
<sequence>MSLFFRSALRASTALPSTASTSRIATSLITLQRYNSTLPPTPPPTTSELFPSPSGSSSSSNTQSQEKTKSALSSLRFEIPSSSSSSTGTGSGSGSGSASSSSSSTDPNVEDWWTIASRRNHIGYPNTVYTGRSILVPRGGEFNTAYRRLNGLLRNGNMKKELRLGEFYEKPSVRKRRLLSERHRRRFKEMVRTKVQQVISMRSRG</sequence>
<dbReference type="AlphaFoldDB" id="A0A5M6CB11"/>
<keyword evidence="3" id="KW-0687">Ribonucleoprotein</keyword>
<reference evidence="5" key="1">
    <citation type="submission" date="2017-08" db="EMBL/GenBank/DDBJ databases">
        <authorList>
            <person name="Cuomo C."/>
            <person name="Billmyre B."/>
            <person name="Heitman J."/>
        </authorList>
    </citation>
    <scope>NUCLEOTIDE SEQUENCE</scope>
    <source>
        <strain evidence="5">CBS 12478</strain>
    </source>
</reference>
<dbReference type="GO" id="GO:1990904">
    <property type="term" value="C:ribonucleoprotein complex"/>
    <property type="evidence" value="ECO:0007669"/>
    <property type="project" value="UniProtKB-KW"/>
</dbReference>
<proteinExistence type="inferred from homology"/>
<accession>A0A5M6CB11</accession>
<keyword evidence="6" id="KW-1185">Reference proteome</keyword>
<gene>
    <name evidence="5" type="ORF">CI109_103769</name>
</gene>
<comment type="similarity">
    <text evidence="1">Belongs to the bacterial ribosomal protein bS21 family.</text>
</comment>
<evidence type="ECO:0000313" key="5">
    <source>
        <dbReference type="EMBL" id="WWD19311.1"/>
    </source>
</evidence>
<organism evidence="5 6">
    <name type="scientific">Kwoniella shandongensis</name>
    <dbReference type="NCBI Taxonomy" id="1734106"/>
    <lineage>
        <taxon>Eukaryota</taxon>
        <taxon>Fungi</taxon>
        <taxon>Dikarya</taxon>
        <taxon>Basidiomycota</taxon>
        <taxon>Agaricomycotina</taxon>
        <taxon>Tremellomycetes</taxon>
        <taxon>Tremellales</taxon>
        <taxon>Cryptococcaceae</taxon>
        <taxon>Kwoniella</taxon>
    </lineage>
</organism>
<keyword evidence="2 5" id="KW-0689">Ribosomal protein</keyword>
<dbReference type="RefSeq" id="XP_031863890.1">
    <property type="nucleotide sequence ID" value="XM_032001727.1"/>
</dbReference>
<evidence type="ECO:0000256" key="4">
    <source>
        <dbReference type="SAM" id="MobiDB-lite"/>
    </source>
</evidence>
<dbReference type="GO" id="GO:0003735">
    <property type="term" value="F:structural constituent of ribosome"/>
    <property type="evidence" value="ECO:0007669"/>
    <property type="project" value="InterPro"/>
</dbReference>
<dbReference type="Proteomes" id="UP000322225">
    <property type="component" value="Chromosome 6"/>
</dbReference>
<feature type="region of interest" description="Disordered" evidence="4">
    <location>
        <begin position="35"/>
        <end position="108"/>
    </location>
</feature>
<dbReference type="InterPro" id="IPR052837">
    <property type="entry name" value="Mitoribosomal_bS21"/>
</dbReference>
<feature type="compositionally biased region" description="Low complexity" evidence="4">
    <location>
        <begin position="96"/>
        <end position="105"/>
    </location>
</feature>
<dbReference type="EMBL" id="CP144056">
    <property type="protein sequence ID" value="WWD19311.1"/>
    <property type="molecule type" value="Genomic_DNA"/>
</dbReference>
<evidence type="ECO:0000256" key="3">
    <source>
        <dbReference type="ARBA" id="ARBA00023274"/>
    </source>
</evidence>
<dbReference type="KEGG" id="ksn:43585835"/>
<name>A0A5M6CB11_9TREE</name>
<dbReference type="GeneID" id="43585835"/>
<evidence type="ECO:0000256" key="1">
    <source>
        <dbReference type="ARBA" id="ARBA00006640"/>
    </source>
</evidence>
<dbReference type="NCBIfam" id="TIGR00030">
    <property type="entry name" value="S21p"/>
    <property type="match status" value="1"/>
</dbReference>
<dbReference type="GO" id="GO:0006412">
    <property type="term" value="P:translation"/>
    <property type="evidence" value="ECO:0007669"/>
    <property type="project" value="InterPro"/>
</dbReference>
<evidence type="ECO:0000313" key="6">
    <source>
        <dbReference type="Proteomes" id="UP000322225"/>
    </source>
</evidence>
<reference evidence="5" key="2">
    <citation type="submission" date="2024-01" db="EMBL/GenBank/DDBJ databases">
        <title>Comparative genomics of Cryptococcus and Kwoniella reveals pathogenesis evolution and contrasting modes of karyotype evolution via chromosome fusion or intercentromeric recombination.</title>
        <authorList>
            <person name="Coelho M.A."/>
            <person name="David-Palma M."/>
            <person name="Shea T."/>
            <person name="Bowers K."/>
            <person name="McGinley-Smith S."/>
            <person name="Mohammad A.W."/>
            <person name="Gnirke A."/>
            <person name="Yurkov A.M."/>
            <person name="Nowrousian M."/>
            <person name="Sun S."/>
            <person name="Cuomo C.A."/>
            <person name="Heitman J."/>
        </authorList>
    </citation>
    <scope>NUCLEOTIDE SEQUENCE</scope>
    <source>
        <strain evidence="5">CBS 12478</strain>
    </source>
</reference>
<dbReference type="PANTHER" id="PTHR41237:SF1">
    <property type="entry name" value="SMALL RIBOSOMAL SUBUNIT PROTEIN BS21M"/>
    <property type="match status" value="1"/>
</dbReference>